<dbReference type="InterPro" id="IPR029046">
    <property type="entry name" value="LolA/LolB/LppX"/>
</dbReference>
<comment type="caution">
    <text evidence="13">The sequence shown here is derived from an EMBL/GenBank/DDBJ whole genome shotgun (WGS) entry which is preliminary data.</text>
</comment>
<dbReference type="InterPro" id="IPR004565">
    <property type="entry name" value="OM_lipoprot_LolB"/>
</dbReference>
<dbReference type="RefSeq" id="WP_186504843.1">
    <property type="nucleotide sequence ID" value="NZ_JACNEP010000001.1"/>
</dbReference>
<evidence type="ECO:0000256" key="10">
    <source>
        <dbReference type="ARBA" id="ARBA00023186"/>
    </source>
</evidence>
<dbReference type="AlphaFoldDB" id="A0A8J6IJG5"/>
<protein>
    <recommendedName>
        <fullName evidence="4">Outer-membrane lipoprotein LolB</fullName>
    </recommendedName>
</protein>
<dbReference type="CDD" id="cd16326">
    <property type="entry name" value="LolB"/>
    <property type="match status" value="1"/>
</dbReference>
<proteinExistence type="inferred from homology"/>
<dbReference type="Proteomes" id="UP000601768">
    <property type="component" value="Unassembled WGS sequence"/>
</dbReference>
<evidence type="ECO:0000256" key="8">
    <source>
        <dbReference type="ARBA" id="ARBA00023136"/>
    </source>
</evidence>
<keyword evidence="6" id="KW-0732">Signal</keyword>
<evidence type="ECO:0000256" key="4">
    <source>
        <dbReference type="ARBA" id="ARBA00016202"/>
    </source>
</evidence>
<evidence type="ECO:0000256" key="9">
    <source>
        <dbReference type="ARBA" id="ARBA00023139"/>
    </source>
</evidence>
<evidence type="ECO:0000256" key="1">
    <source>
        <dbReference type="ARBA" id="ARBA00004459"/>
    </source>
</evidence>
<evidence type="ECO:0000313" key="14">
    <source>
        <dbReference type="Proteomes" id="UP000601768"/>
    </source>
</evidence>
<keyword evidence="8" id="KW-0472">Membrane</keyword>
<dbReference type="EMBL" id="JACNEP010000001">
    <property type="protein sequence ID" value="MBC3764365.1"/>
    <property type="molecule type" value="Genomic_DNA"/>
</dbReference>
<evidence type="ECO:0000256" key="6">
    <source>
        <dbReference type="ARBA" id="ARBA00022729"/>
    </source>
</evidence>
<dbReference type="SUPFAM" id="SSF89392">
    <property type="entry name" value="Prokaryotic lipoproteins and lipoprotein localization factors"/>
    <property type="match status" value="1"/>
</dbReference>
<organism evidence="13 14">
    <name type="scientific">Neptunicella marina</name>
    <dbReference type="NCBI Taxonomy" id="2125989"/>
    <lineage>
        <taxon>Bacteria</taxon>
        <taxon>Pseudomonadati</taxon>
        <taxon>Pseudomonadota</taxon>
        <taxon>Gammaproteobacteria</taxon>
        <taxon>Alteromonadales</taxon>
        <taxon>Alteromonadaceae</taxon>
        <taxon>Neptunicella</taxon>
    </lineage>
</organism>
<evidence type="ECO:0000256" key="5">
    <source>
        <dbReference type="ARBA" id="ARBA00022448"/>
    </source>
</evidence>
<keyword evidence="11" id="KW-0998">Cell outer membrane</keyword>
<evidence type="ECO:0000256" key="7">
    <source>
        <dbReference type="ARBA" id="ARBA00022927"/>
    </source>
</evidence>
<evidence type="ECO:0000313" key="13">
    <source>
        <dbReference type="EMBL" id="MBC3764365.1"/>
    </source>
</evidence>
<comment type="subunit">
    <text evidence="3">Monomer.</text>
</comment>
<keyword evidence="5" id="KW-0813">Transport</keyword>
<dbReference type="GO" id="GO:0009279">
    <property type="term" value="C:cell outer membrane"/>
    <property type="evidence" value="ECO:0007669"/>
    <property type="project" value="UniProtKB-SubCell"/>
</dbReference>
<keyword evidence="7" id="KW-0653">Protein transport</keyword>
<dbReference type="Gene3D" id="2.50.20.10">
    <property type="entry name" value="Lipoprotein localisation LolA/LolB/LppX"/>
    <property type="match status" value="1"/>
</dbReference>
<reference evidence="13" key="1">
    <citation type="journal article" date="2018" name="Int. J. Syst. Evol. Microbiol.">
        <title>Neptunicella marina gen. nov., sp. nov., isolated from surface seawater.</title>
        <authorList>
            <person name="Liu X."/>
            <person name="Lai Q."/>
            <person name="Du Y."/>
            <person name="Zhang X."/>
            <person name="Liu Z."/>
            <person name="Sun F."/>
            <person name="Shao Z."/>
        </authorList>
    </citation>
    <scope>NUCLEOTIDE SEQUENCE</scope>
    <source>
        <strain evidence="13">S27-2</strain>
    </source>
</reference>
<dbReference type="PROSITE" id="PS51257">
    <property type="entry name" value="PROKAR_LIPOPROTEIN"/>
    <property type="match status" value="1"/>
</dbReference>
<accession>A0A8J6IJG5</accession>
<comment type="subcellular location">
    <subcellularLocation>
        <location evidence="1">Cell outer membrane</location>
        <topology evidence="1">Lipid-anchor</topology>
    </subcellularLocation>
</comment>
<keyword evidence="10" id="KW-0143">Chaperone</keyword>
<evidence type="ECO:0000256" key="11">
    <source>
        <dbReference type="ARBA" id="ARBA00023237"/>
    </source>
</evidence>
<dbReference type="NCBIfam" id="TIGR00548">
    <property type="entry name" value="lolB"/>
    <property type="match status" value="1"/>
</dbReference>
<gene>
    <name evidence="13" type="primary">lolB</name>
    <name evidence="13" type="ORF">H8B19_00605</name>
</gene>
<evidence type="ECO:0000256" key="3">
    <source>
        <dbReference type="ARBA" id="ARBA00011245"/>
    </source>
</evidence>
<sequence>MRILFLLVCIALSACVSKPPLSQQSVNTLAHQKLLHQIQHWQIEGRIAYLEGKEKHSANLTWQQKKNDLELDLRSFIGTSVLHLEQNSNGATLEMDGEQYQDSRAEFLLYNLTGWHIPVSALSAWIKGEIKGNETADFAKQGWLSSLNYAGWNATFSGYRNVNNVPLPHNIILSKQQKRVVIRINQWKIKQ</sequence>
<evidence type="ECO:0000256" key="12">
    <source>
        <dbReference type="ARBA" id="ARBA00023288"/>
    </source>
</evidence>
<dbReference type="Pfam" id="PF03550">
    <property type="entry name" value="LolB"/>
    <property type="match status" value="1"/>
</dbReference>
<evidence type="ECO:0000256" key="2">
    <source>
        <dbReference type="ARBA" id="ARBA00009696"/>
    </source>
</evidence>
<comment type="similarity">
    <text evidence="2">Belongs to the LolB family.</text>
</comment>
<keyword evidence="14" id="KW-1185">Reference proteome</keyword>
<keyword evidence="12 13" id="KW-0449">Lipoprotein</keyword>
<name>A0A8J6IJG5_9ALTE</name>
<dbReference type="GO" id="GO:0015031">
    <property type="term" value="P:protein transport"/>
    <property type="evidence" value="ECO:0007669"/>
    <property type="project" value="UniProtKB-KW"/>
</dbReference>
<keyword evidence="9" id="KW-0564">Palmitate</keyword>
<reference evidence="13" key="2">
    <citation type="submission" date="2020-08" db="EMBL/GenBank/DDBJ databases">
        <authorList>
            <person name="Lai Q."/>
        </authorList>
    </citation>
    <scope>NUCLEOTIDE SEQUENCE</scope>
    <source>
        <strain evidence="13">S27-2</strain>
    </source>
</reference>